<dbReference type="SUPFAM" id="SSF53955">
    <property type="entry name" value="Lysozyme-like"/>
    <property type="match status" value="1"/>
</dbReference>
<dbReference type="InterPro" id="IPR036365">
    <property type="entry name" value="PGBD-like_sf"/>
</dbReference>
<dbReference type="GO" id="GO:0008933">
    <property type="term" value="F:peptidoglycan lytic transglycosylase activity"/>
    <property type="evidence" value="ECO:0007669"/>
    <property type="project" value="TreeGrafter"/>
</dbReference>
<organism evidence="3 4">
    <name type="scientific">Salipiger thiooxidans</name>
    <dbReference type="NCBI Taxonomy" id="282683"/>
    <lineage>
        <taxon>Bacteria</taxon>
        <taxon>Pseudomonadati</taxon>
        <taxon>Pseudomonadota</taxon>
        <taxon>Alphaproteobacteria</taxon>
        <taxon>Rhodobacterales</taxon>
        <taxon>Roseobacteraceae</taxon>
        <taxon>Salipiger</taxon>
    </lineage>
</organism>
<dbReference type="GO" id="GO:0009253">
    <property type="term" value="P:peptidoglycan catabolic process"/>
    <property type="evidence" value="ECO:0007669"/>
    <property type="project" value="TreeGrafter"/>
</dbReference>
<accession>A0A1G7KIN5</accession>
<feature type="domain" description="Peptidoglycan binding-like" evidence="1">
    <location>
        <begin position="358"/>
        <end position="411"/>
    </location>
</feature>
<dbReference type="NCBIfam" id="TIGR02283">
    <property type="entry name" value="MltB_2"/>
    <property type="match status" value="1"/>
</dbReference>
<dbReference type="FunFam" id="1.10.8.350:FF:000001">
    <property type="entry name" value="Lytic murein transglycosylase B"/>
    <property type="match status" value="1"/>
</dbReference>
<proteinExistence type="predicted"/>
<dbReference type="InterPro" id="IPR031304">
    <property type="entry name" value="SLT_2"/>
</dbReference>
<dbReference type="RefSeq" id="WP_089963086.1">
    <property type="nucleotide sequence ID" value="NZ_FNAV01000018.1"/>
</dbReference>
<keyword evidence="4" id="KW-1185">Reference proteome</keyword>
<gene>
    <name evidence="3" type="ORF">SAMN04488105_118102</name>
</gene>
<protein>
    <submittedName>
        <fullName evidence="3">Lytic murein transglycosylase</fullName>
    </submittedName>
</protein>
<dbReference type="Pfam" id="PF01471">
    <property type="entry name" value="PG_binding_1"/>
    <property type="match status" value="1"/>
</dbReference>
<evidence type="ECO:0000259" key="1">
    <source>
        <dbReference type="Pfam" id="PF01471"/>
    </source>
</evidence>
<dbReference type="SUPFAM" id="SSF47090">
    <property type="entry name" value="PGBD-like"/>
    <property type="match status" value="1"/>
</dbReference>
<evidence type="ECO:0000313" key="3">
    <source>
        <dbReference type="EMBL" id="SDF37005.1"/>
    </source>
</evidence>
<dbReference type="InterPro" id="IPR002477">
    <property type="entry name" value="Peptidoglycan-bd-like"/>
</dbReference>
<evidence type="ECO:0000259" key="2">
    <source>
        <dbReference type="Pfam" id="PF13406"/>
    </source>
</evidence>
<dbReference type="InterPro" id="IPR043426">
    <property type="entry name" value="MltB-like"/>
</dbReference>
<name>A0A1G7KIN5_9RHOB</name>
<dbReference type="PANTHER" id="PTHR30163">
    <property type="entry name" value="MEMBRANE-BOUND LYTIC MUREIN TRANSGLYCOSYLASE B"/>
    <property type="match status" value="1"/>
</dbReference>
<dbReference type="STRING" id="282683.SAMN04488105_118102"/>
<dbReference type="Gene3D" id="1.10.8.350">
    <property type="entry name" value="Bacterial muramidase"/>
    <property type="match status" value="1"/>
</dbReference>
<sequence length="415" mass="44277">MRVTRRNIMMGGGALALLAGCGGGGVSMEPSGGLTPDLLPQPNAGYDAWVASFRSRAASRGISAATLDTAFRNAGFLPGVVKRDRSQTEFTRTLEDYFAIAASGEKVSTGRSKLRQYGGLLQEIEGRYGVPPQIVTAVWGMESRYGERRGDIPVVSATSTLAYDGRRADFFESQLMAALRILQRGDTTASQLTGSWAGAMGHTQFIPTTYQDYAVDFRGDGRRDIWSEDPTDGLASTANYLSRSGWRRGEPWGLEVSLPAGFSAGQTGRGVRRSSSEWAAMGVRAAGGGSLPGGTGSILALSGVSGPAFLVFRNYNVILRYNNAEKYGLGVGHLSDRLLGAGPVKASFPPDQYGFTIDERKDLQAQLNRAGYDVGTPDGVFGSKTEAAIRSYQASVGLPVTGEPSRDLLMRLRRG</sequence>
<dbReference type="PROSITE" id="PS51257">
    <property type="entry name" value="PROKAR_LIPOPROTEIN"/>
    <property type="match status" value="1"/>
</dbReference>
<dbReference type="EMBL" id="FNAV01000018">
    <property type="protein sequence ID" value="SDF37005.1"/>
    <property type="molecule type" value="Genomic_DNA"/>
</dbReference>
<dbReference type="Proteomes" id="UP000198994">
    <property type="component" value="Unassembled WGS sequence"/>
</dbReference>
<dbReference type="Gene3D" id="1.10.530.10">
    <property type="match status" value="1"/>
</dbReference>
<dbReference type="PANTHER" id="PTHR30163:SF8">
    <property type="entry name" value="LYTIC MUREIN TRANSGLYCOSYLASE"/>
    <property type="match status" value="1"/>
</dbReference>
<feature type="domain" description="Transglycosylase SLT" evidence="2">
    <location>
        <begin position="47"/>
        <end position="336"/>
    </location>
</feature>
<dbReference type="AlphaFoldDB" id="A0A1G7KIN5"/>
<dbReference type="InterPro" id="IPR011970">
    <property type="entry name" value="MltB_2"/>
</dbReference>
<dbReference type="OrthoDB" id="9808544at2"/>
<dbReference type="Pfam" id="PF13406">
    <property type="entry name" value="SLT_2"/>
    <property type="match status" value="1"/>
</dbReference>
<dbReference type="InterPro" id="IPR023346">
    <property type="entry name" value="Lysozyme-like_dom_sf"/>
</dbReference>
<reference evidence="4" key="1">
    <citation type="submission" date="2016-10" db="EMBL/GenBank/DDBJ databases">
        <authorList>
            <person name="Varghese N."/>
            <person name="Submissions S."/>
        </authorList>
    </citation>
    <scope>NUCLEOTIDE SEQUENCE [LARGE SCALE GENOMIC DNA]</scope>
    <source>
        <strain evidence="4">DSM 10146</strain>
    </source>
</reference>
<dbReference type="CDD" id="cd13399">
    <property type="entry name" value="Slt35-like"/>
    <property type="match status" value="1"/>
</dbReference>
<dbReference type="InterPro" id="IPR036366">
    <property type="entry name" value="PGBDSf"/>
</dbReference>
<dbReference type="Gene3D" id="1.10.101.10">
    <property type="entry name" value="PGBD-like superfamily/PGBD"/>
    <property type="match status" value="1"/>
</dbReference>
<evidence type="ECO:0000313" key="4">
    <source>
        <dbReference type="Proteomes" id="UP000198994"/>
    </source>
</evidence>